<dbReference type="STRING" id="4113.M1BAB7"/>
<organism evidence="2 3">
    <name type="scientific">Solanum tuberosum</name>
    <name type="common">Potato</name>
    <dbReference type="NCBI Taxonomy" id="4113"/>
    <lineage>
        <taxon>Eukaryota</taxon>
        <taxon>Viridiplantae</taxon>
        <taxon>Streptophyta</taxon>
        <taxon>Embryophyta</taxon>
        <taxon>Tracheophyta</taxon>
        <taxon>Spermatophyta</taxon>
        <taxon>Magnoliopsida</taxon>
        <taxon>eudicotyledons</taxon>
        <taxon>Gunneridae</taxon>
        <taxon>Pentapetalae</taxon>
        <taxon>asterids</taxon>
        <taxon>lamiids</taxon>
        <taxon>Solanales</taxon>
        <taxon>Solanaceae</taxon>
        <taxon>Solanoideae</taxon>
        <taxon>Solaneae</taxon>
        <taxon>Solanum</taxon>
    </lineage>
</organism>
<dbReference type="HOGENOM" id="CLU_998939_0_0_1"/>
<feature type="region of interest" description="Disordered" evidence="1">
    <location>
        <begin position="1"/>
        <end position="107"/>
    </location>
</feature>
<reference evidence="2" key="2">
    <citation type="submission" date="2015-06" db="UniProtKB">
        <authorList>
            <consortium name="EnsemblPlants"/>
        </authorList>
    </citation>
    <scope>IDENTIFICATION</scope>
    <source>
        <strain evidence="2">DM1-3 516 R44</strain>
    </source>
</reference>
<keyword evidence="3" id="KW-1185">Reference proteome</keyword>
<protein>
    <submittedName>
        <fullName evidence="2">RNase H family protein</fullName>
    </submittedName>
</protein>
<feature type="compositionally biased region" description="Acidic residues" evidence="1">
    <location>
        <begin position="24"/>
        <end position="38"/>
    </location>
</feature>
<sequence>MPNTPSAVGEAATVITLGEKATTEDGEFPIDLDGDEEAGSSHRPNMTTGEAENATGATAFPEASQNENAGSFEPEEAESQQTNKQGEYTKRSSNVNEKENCKKRKKISENDSETFLKGMVEVIKNFTDSQDKRMGALIDKIGNRDQSDLRDQIYSIIESPIFELYSTEQRIKATMTCNRKDFLKCSIVGLQYGTRASDVELAAAKQLAETWPSGNAEDSCLIKGCWMEEPNTNVILLFYRILTICYAAVLQQNEETRGLNYESESPHEVSFLVAAREFS</sequence>
<accession>M1BAB7</accession>
<evidence type="ECO:0000313" key="3">
    <source>
        <dbReference type="Proteomes" id="UP000011115"/>
    </source>
</evidence>
<dbReference type="Gramene" id="PGSC0003DMT400040731">
    <property type="protein sequence ID" value="PGSC0003DMT400040731"/>
    <property type="gene ID" value="PGSC0003DMG400015750"/>
</dbReference>
<evidence type="ECO:0000256" key="1">
    <source>
        <dbReference type="SAM" id="MobiDB-lite"/>
    </source>
</evidence>
<feature type="compositionally biased region" description="Polar residues" evidence="1">
    <location>
        <begin position="79"/>
        <end position="95"/>
    </location>
</feature>
<proteinExistence type="predicted"/>
<dbReference type="InParanoid" id="M1BAB7"/>
<name>M1BAB7_SOLTU</name>
<feature type="compositionally biased region" description="Low complexity" evidence="1">
    <location>
        <begin position="47"/>
        <end position="59"/>
    </location>
</feature>
<dbReference type="eggNOG" id="KOG0206">
    <property type="taxonomic scope" value="Eukaryota"/>
</dbReference>
<dbReference type="Proteomes" id="UP000011115">
    <property type="component" value="Unassembled WGS sequence"/>
</dbReference>
<reference evidence="3" key="1">
    <citation type="journal article" date="2011" name="Nature">
        <title>Genome sequence and analysis of the tuber crop potato.</title>
        <authorList>
            <consortium name="The Potato Genome Sequencing Consortium"/>
        </authorList>
    </citation>
    <scope>NUCLEOTIDE SEQUENCE [LARGE SCALE GENOMIC DNA]</scope>
    <source>
        <strain evidence="3">cv. DM1-3 516 R44</strain>
    </source>
</reference>
<evidence type="ECO:0000313" key="2">
    <source>
        <dbReference type="EnsemblPlants" id="PGSC0003DMT400040731"/>
    </source>
</evidence>
<dbReference type="AlphaFoldDB" id="M1BAB7"/>
<dbReference type="EnsemblPlants" id="PGSC0003DMT400040731">
    <property type="protein sequence ID" value="PGSC0003DMT400040731"/>
    <property type="gene ID" value="PGSC0003DMG400015750"/>
</dbReference>
<dbReference type="PaxDb" id="4113-PGSC0003DMT400040731"/>